<dbReference type="EMBL" id="JANPWB010000007">
    <property type="protein sequence ID" value="KAJ1172553.1"/>
    <property type="molecule type" value="Genomic_DNA"/>
</dbReference>
<name>A0AAV7T9G1_PLEWA</name>
<evidence type="ECO:0000256" key="9">
    <source>
        <dbReference type="ARBA" id="ARBA00023006"/>
    </source>
</evidence>
<comment type="subcellular location">
    <subcellularLocation>
        <location evidence="1 12">Cytoplasm</location>
    </subcellularLocation>
</comment>
<evidence type="ECO:0000256" key="4">
    <source>
        <dbReference type="ARBA" id="ARBA00022490"/>
    </source>
</evidence>
<comment type="function">
    <text evidence="12">Cysteine protease that plays a key role in autophagy by mediating both proteolytic activation and delipidation of ATG8 family proteins.</text>
</comment>
<protein>
    <recommendedName>
        <fullName evidence="12">Cysteine protease</fullName>
        <ecNumber evidence="12">3.4.22.-</ecNumber>
    </recommendedName>
</protein>
<keyword evidence="3" id="KW-0813">Transport</keyword>
<comment type="similarity">
    <text evidence="2 12">Belongs to the peptidase C54 family.</text>
</comment>
<dbReference type="PANTHER" id="PTHR22624">
    <property type="entry name" value="CYSTEINE PROTEASE ATG4"/>
    <property type="match status" value="1"/>
</dbReference>
<sequence>MNSVAPSALQYGNVGQEVTLHRSDEGTAPAVRSSLTERNCKGLFARPESPQSGELDEVDKIKSKLMSAWNNVKYGWAVKTKTSFNKSSPLHLLGRCYSLDREDNIERFQKDFVSRVWLTYRREFQALEGTLWTTDCGWGCMLRSGQMLLAQGLLVHILTRDWTWPEALFVNLVEMEPLLTGSPSRSSTLNWSPGTTIPTDRTSTRWDIMTSVRKASPQDPAKEHLHRKILSWFSDHPRAPFGVHHLVELGKSSGKKAGDWYGPSIVAHIIRKAVRSSSEVSNLAVYVSQDCTVYKADVQRLLEGDGTSQLGPSAECCSVIILVPVRLGGENLNPVYISCVKEILKLEFCIGIIGGKPKHSLYFIGYQDDFLLYLDPHYCQPFVDAEKDNFPLETFHCNFPRKLPFSKMDPSCTLGFYVRNRKEFDTLCLELARVLTFSSSKDIYPIFSFVEGHAQDFALDELCSQIAEQTVHISRRTETRGKVKRLSSDEFVFL</sequence>
<dbReference type="GO" id="GO:0000423">
    <property type="term" value="P:mitophagy"/>
    <property type="evidence" value="ECO:0007669"/>
    <property type="project" value="TreeGrafter"/>
</dbReference>
<accession>A0AAV7T9G1</accession>
<reference evidence="14" key="1">
    <citation type="journal article" date="2022" name="bioRxiv">
        <title>Sequencing and chromosome-scale assembly of the giantPleurodeles waltlgenome.</title>
        <authorList>
            <person name="Brown T."/>
            <person name="Elewa A."/>
            <person name="Iarovenko S."/>
            <person name="Subramanian E."/>
            <person name="Araus A.J."/>
            <person name="Petzold A."/>
            <person name="Susuki M."/>
            <person name="Suzuki K.-i.T."/>
            <person name="Hayashi T."/>
            <person name="Toyoda A."/>
            <person name="Oliveira C."/>
            <person name="Osipova E."/>
            <person name="Leigh N.D."/>
            <person name="Simon A."/>
            <person name="Yun M.H."/>
        </authorList>
    </citation>
    <scope>NUCLEOTIDE SEQUENCE</scope>
    <source>
        <strain evidence="14">20211129_DDA</strain>
        <tissue evidence="14">Liver</tissue>
    </source>
</reference>
<dbReference type="GO" id="GO:0005737">
    <property type="term" value="C:cytoplasm"/>
    <property type="evidence" value="ECO:0007669"/>
    <property type="project" value="UniProtKB-SubCell"/>
</dbReference>
<evidence type="ECO:0000256" key="5">
    <source>
        <dbReference type="ARBA" id="ARBA00022670"/>
    </source>
</evidence>
<dbReference type="PANTHER" id="PTHR22624:SF36">
    <property type="entry name" value="CYSTEINE PROTEASE ATG4D"/>
    <property type="match status" value="1"/>
</dbReference>
<proteinExistence type="inferred from homology"/>
<dbReference type="SUPFAM" id="SSF54001">
    <property type="entry name" value="Cysteine proteinases"/>
    <property type="match status" value="1"/>
</dbReference>
<evidence type="ECO:0000313" key="14">
    <source>
        <dbReference type="EMBL" id="KAJ1172553.1"/>
    </source>
</evidence>
<gene>
    <name evidence="14" type="ORF">NDU88_004398</name>
</gene>
<evidence type="ECO:0000313" key="15">
    <source>
        <dbReference type="Proteomes" id="UP001066276"/>
    </source>
</evidence>
<keyword evidence="4 12" id="KW-0963">Cytoplasm</keyword>
<keyword evidence="15" id="KW-1185">Reference proteome</keyword>
<dbReference type="EC" id="3.4.22.-" evidence="12"/>
<evidence type="ECO:0000256" key="10">
    <source>
        <dbReference type="ARBA" id="ARBA00029289"/>
    </source>
</evidence>
<dbReference type="GO" id="GO:0015031">
    <property type="term" value="P:protein transport"/>
    <property type="evidence" value="ECO:0007669"/>
    <property type="project" value="UniProtKB-KW"/>
</dbReference>
<dbReference type="GO" id="GO:0035973">
    <property type="term" value="P:aggrephagy"/>
    <property type="evidence" value="ECO:0007669"/>
    <property type="project" value="TreeGrafter"/>
</dbReference>
<keyword evidence="5 12" id="KW-0645">Protease</keyword>
<comment type="catalytic activity">
    <reaction evidence="11">
        <text>[protein]-C-terminal L-amino acid-glycyl-phosphatidylethanolamide + H2O = [protein]-C-terminal L-amino acid-glycine + a 1,2-diacyl-sn-glycero-3-phosphoethanolamine</text>
        <dbReference type="Rhea" id="RHEA:67548"/>
        <dbReference type="Rhea" id="RHEA-COMP:17323"/>
        <dbReference type="Rhea" id="RHEA-COMP:17324"/>
        <dbReference type="ChEBI" id="CHEBI:15377"/>
        <dbReference type="ChEBI" id="CHEBI:64612"/>
        <dbReference type="ChEBI" id="CHEBI:172940"/>
        <dbReference type="ChEBI" id="CHEBI:172941"/>
    </reaction>
    <physiologicalReaction direction="left-to-right" evidence="11">
        <dbReference type="Rhea" id="RHEA:67549"/>
    </physiologicalReaction>
</comment>
<comment type="caution">
    <text evidence="14">The sequence shown here is derived from an EMBL/GenBank/DDBJ whole genome shotgun (WGS) entry which is preliminary data.</text>
</comment>
<evidence type="ECO:0000256" key="3">
    <source>
        <dbReference type="ARBA" id="ARBA00022448"/>
    </source>
</evidence>
<evidence type="ECO:0000256" key="12">
    <source>
        <dbReference type="RuleBase" id="RU363115"/>
    </source>
</evidence>
<dbReference type="Proteomes" id="UP001066276">
    <property type="component" value="Chromosome 4_1"/>
</dbReference>
<dbReference type="Pfam" id="PF03416">
    <property type="entry name" value="Peptidase_C54"/>
    <property type="match status" value="1"/>
</dbReference>
<keyword evidence="8 12" id="KW-0653">Protein transport</keyword>
<evidence type="ECO:0000256" key="8">
    <source>
        <dbReference type="ARBA" id="ARBA00022927"/>
    </source>
</evidence>
<keyword evidence="7" id="KW-0788">Thiol protease</keyword>
<dbReference type="InterPro" id="IPR005078">
    <property type="entry name" value="Peptidase_C54"/>
</dbReference>
<dbReference type="GO" id="GO:0004197">
    <property type="term" value="F:cysteine-type endopeptidase activity"/>
    <property type="evidence" value="ECO:0007669"/>
    <property type="project" value="TreeGrafter"/>
</dbReference>
<dbReference type="AlphaFoldDB" id="A0AAV7T9G1"/>
<keyword evidence="9 12" id="KW-0072">Autophagy</keyword>
<evidence type="ECO:0000256" key="6">
    <source>
        <dbReference type="ARBA" id="ARBA00022801"/>
    </source>
</evidence>
<evidence type="ECO:0000259" key="13">
    <source>
        <dbReference type="Pfam" id="PF03416"/>
    </source>
</evidence>
<dbReference type="InterPro" id="IPR046792">
    <property type="entry name" value="Peptidase_C54_cat"/>
</dbReference>
<organism evidence="14 15">
    <name type="scientific">Pleurodeles waltl</name>
    <name type="common">Iberian ribbed newt</name>
    <dbReference type="NCBI Taxonomy" id="8319"/>
    <lineage>
        <taxon>Eukaryota</taxon>
        <taxon>Metazoa</taxon>
        <taxon>Chordata</taxon>
        <taxon>Craniata</taxon>
        <taxon>Vertebrata</taxon>
        <taxon>Euteleostomi</taxon>
        <taxon>Amphibia</taxon>
        <taxon>Batrachia</taxon>
        <taxon>Caudata</taxon>
        <taxon>Salamandroidea</taxon>
        <taxon>Salamandridae</taxon>
        <taxon>Pleurodelinae</taxon>
        <taxon>Pleurodeles</taxon>
    </lineage>
</organism>
<evidence type="ECO:0000256" key="2">
    <source>
        <dbReference type="ARBA" id="ARBA00010958"/>
    </source>
</evidence>
<dbReference type="GO" id="GO:0034727">
    <property type="term" value="P:piecemeal microautophagy of the nucleus"/>
    <property type="evidence" value="ECO:0007669"/>
    <property type="project" value="TreeGrafter"/>
</dbReference>
<dbReference type="GO" id="GO:0000045">
    <property type="term" value="P:autophagosome assembly"/>
    <property type="evidence" value="ECO:0007669"/>
    <property type="project" value="TreeGrafter"/>
</dbReference>
<feature type="domain" description="Peptidase C54 catalytic" evidence="13">
    <location>
        <begin position="106"/>
        <end position="428"/>
    </location>
</feature>
<keyword evidence="6 12" id="KW-0378">Hydrolase</keyword>
<evidence type="ECO:0000256" key="11">
    <source>
        <dbReference type="ARBA" id="ARBA00029362"/>
    </source>
</evidence>
<dbReference type="GO" id="GO:0019786">
    <property type="term" value="F:protein-phosphatidylethanolamide deconjugating activity"/>
    <property type="evidence" value="ECO:0007669"/>
    <property type="project" value="InterPro"/>
</dbReference>
<evidence type="ECO:0000256" key="7">
    <source>
        <dbReference type="ARBA" id="ARBA00022807"/>
    </source>
</evidence>
<evidence type="ECO:0000256" key="1">
    <source>
        <dbReference type="ARBA" id="ARBA00004496"/>
    </source>
</evidence>
<dbReference type="GO" id="GO:0016485">
    <property type="term" value="P:protein processing"/>
    <property type="evidence" value="ECO:0007669"/>
    <property type="project" value="TreeGrafter"/>
</dbReference>
<dbReference type="InterPro" id="IPR038765">
    <property type="entry name" value="Papain-like_cys_pep_sf"/>
</dbReference>
<comment type="catalytic activity">
    <reaction evidence="10">
        <text>[protein]-C-terminal L-amino acid-glycyl-phosphatidylserine + H2O = [protein]-C-terminal L-amino acid-glycine + a 1,2-diacyl-sn-glycero-3-phospho-L-serine</text>
        <dbReference type="Rhea" id="RHEA:67576"/>
        <dbReference type="Rhea" id="RHEA-COMP:17324"/>
        <dbReference type="Rhea" id="RHEA-COMP:17326"/>
        <dbReference type="ChEBI" id="CHEBI:15377"/>
        <dbReference type="ChEBI" id="CHEBI:57262"/>
        <dbReference type="ChEBI" id="CHEBI:172940"/>
        <dbReference type="ChEBI" id="CHEBI:172942"/>
    </reaction>
    <physiologicalReaction direction="left-to-right" evidence="10">
        <dbReference type="Rhea" id="RHEA:67577"/>
    </physiologicalReaction>
</comment>